<evidence type="ECO:0000313" key="1">
    <source>
        <dbReference type="EMBL" id="EKM73665.1"/>
    </source>
</evidence>
<dbReference type="HOGENOM" id="CLU_3124616_0_0_1"/>
<dbReference type="AlphaFoldDB" id="K5XGZ9"/>
<dbReference type="EMBL" id="JH972268">
    <property type="protein sequence ID" value="EKM73665.1"/>
    <property type="molecule type" value="Genomic_DNA"/>
</dbReference>
<keyword evidence="2" id="KW-1185">Reference proteome</keyword>
<dbReference type="RefSeq" id="XP_007335696.1">
    <property type="nucleotide sequence ID" value="XM_007335634.1"/>
</dbReference>
<evidence type="ECO:0000313" key="2">
    <source>
        <dbReference type="Proteomes" id="UP000008493"/>
    </source>
</evidence>
<dbReference type="KEGG" id="abp:AGABI1DRAFT134314"/>
<proteinExistence type="predicted"/>
<dbReference type="GeneID" id="18828222"/>
<protein>
    <submittedName>
        <fullName evidence="1">Uncharacterized protein</fullName>
    </submittedName>
</protein>
<dbReference type="Proteomes" id="UP000008493">
    <property type="component" value="Unassembled WGS sequence"/>
</dbReference>
<gene>
    <name evidence="1" type="ORF">AGABI1DRAFT_134314</name>
</gene>
<name>K5XGZ9_AGABU</name>
<reference evidence="2" key="1">
    <citation type="journal article" date="2012" name="Proc. Natl. Acad. Sci. U.S.A.">
        <title>Genome sequence of the button mushroom Agaricus bisporus reveals mechanisms governing adaptation to a humic-rich ecological niche.</title>
        <authorList>
            <person name="Morin E."/>
            <person name="Kohler A."/>
            <person name="Baker A.R."/>
            <person name="Foulongne-Oriol M."/>
            <person name="Lombard V."/>
            <person name="Nagy L.G."/>
            <person name="Ohm R.A."/>
            <person name="Patyshakuliyeva A."/>
            <person name="Brun A."/>
            <person name="Aerts A.L."/>
            <person name="Bailey A.M."/>
            <person name="Billette C."/>
            <person name="Coutinho P.M."/>
            <person name="Deakin G."/>
            <person name="Doddapaneni H."/>
            <person name="Floudas D."/>
            <person name="Grimwood J."/>
            <person name="Hilden K."/>
            <person name="Kuees U."/>
            <person name="LaButti K.M."/>
            <person name="Lapidus A."/>
            <person name="Lindquist E.A."/>
            <person name="Lucas S.M."/>
            <person name="Murat C."/>
            <person name="Riley R.W."/>
            <person name="Salamov A.A."/>
            <person name="Schmutz J."/>
            <person name="Subramanian V."/>
            <person name="Woesten H.A.B."/>
            <person name="Xu J."/>
            <person name="Eastwood D.C."/>
            <person name="Foster G.D."/>
            <person name="Sonnenberg A.S."/>
            <person name="Cullen D."/>
            <person name="de Vries R.P."/>
            <person name="Lundell T."/>
            <person name="Hibbett D.S."/>
            <person name="Henrissat B."/>
            <person name="Burton K.S."/>
            <person name="Kerrigan R.W."/>
            <person name="Challen M.P."/>
            <person name="Grigoriev I.V."/>
            <person name="Martin F."/>
        </authorList>
    </citation>
    <scope>NUCLEOTIDE SEQUENCE [LARGE SCALE GENOMIC DNA]</scope>
    <source>
        <strain evidence="2">JB137-S8 / ATCC MYA-4627 / FGSC 10392</strain>
    </source>
</reference>
<accession>K5XGZ9</accession>
<dbReference type="InParanoid" id="K5XGZ9"/>
<organism evidence="1 2">
    <name type="scientific">Agaricus bisporus var. burnettii (strain JB137-S8 / ATCC MYA-4627 / FGSC 10392)</name>
    <name type="common">White button mushroom</name>
    <dbReference type="NCBI Taxonomy" id="597362"/>
    <lineage>
        <taxon>Eukaryota</taxon>
        <taxon>Fungi</taxon>
        <taxon>Dikarya</taxon>
        <taxon>Basidiomycota</taxon>
        <taxon>Agaricomycotina</taxon>
        <taxon>Agaricomycetes</taxon>
        <taxon>Agaricomycetidae</taxon>
        <taxon>Agaricales</taxon>
        <taxon>Agaricineae</taxon>
        <taxon>Agaricaceae</taxon>
        <taxon>Agaricus</taxon>
    </lineage>
</organism>
<sequence>MSCDMLNFCFEHNIDSSSSLPSFFPSPSSPPPFLPSRPVICSLPANSKLV</sequence>